<feature type="transmembrane region" description="Helical" evidence="1">
    <location>
        <begin position="54"/>
        <end position="73"/>
    </location>
</feature>
<reference evidence="3" key="1">
    <citation type="journal article" date="2019" name="Int. J. Syst. Evol. Microbiol.">
        <title>The Global Catalogue of Microorganisms (GCM) 10K type strain sequencing project: providing services to taxonomists for standard genome sequencing and annotation.</title>
        <authorList>
            <consortium name="The Broad Institute Genomics Platform"/>
            <consortium name="The Broad Institute Genome Sequencing Center for Infectious Disease"/>
            <person name="Wu L."/>
            <person name="Ma J."/>
        </authorList>
    </citation>
    <scope>NUCLEOTIDE SEQUENCE [LARGE SCALE GENOMIC DNA]</scope>
    <source>
        <strain evidence="3">KCTC 42087</strain>
    </source>
</reference>
<keyword evidence="1" id="KW-0812">Transmembrane</keyword>
<dbReference type="EMBL" id="JBHSON010000018">
    <property type="protein sequence ID" value="MFC5746911.1"/>
    <property type="molecule type" value="Genomic_DNA"/>
</dbReference>
<accession>A0ABW0ZUM4</accession>
<organism evidence="2 3">
    <name type="scientific">Actinomadura rugatobispora</name>
    <dbReference type="NCBI Taxonomy" id="1994"/>
    <lineage>
        <taxon>Bacteria</taxon>
        <taxon>Bacillati</taxon>
        <taxon>Actinomycetota</taxon>
        <taxon>Actinomycetes</taxon>
        <taxon>Streptosporangiales</taxon>
        <taxon>Thermomonosporaceae</taxon>
        <taxon>Actinomadura</taxon>
    </lineage>
</organism>
<evidence type="ECO:0000313" key="3">
    <source>
        <dbReference type="Proteomes" id="UP001596074"/>
    </source>
</evidence>
<keyword evidence="1" id="KW-1133">Transmembrane helix</keyword>
<keyword evidence="3" id="KW-1185">Reference proteome</keyword>
<keyword evidence="1" id="KW-0472">Membrane</keyword>
<feature type="transmembrane region" description="Helical" evidence="1">
    <location>
        <begin position="12"/>
        <end position="33"/>
    </location>
</feature>
<comment type="caution">
    <text evidence="2">The sequence shown here is derived from an EMBL/GenBank/DDBJ whole genome shotgun (WGS) entry which is preliminary data.</text>
</comment>
<name>A0ABW0ZUM4_9ACTN</name>
<evidence type="ECO:0000256" key="1">
    <source>
        <dbReference type="SAM" id="Phobius"/>
    </source>
</evidence>
<protein>
    <submittedName>
        <fullName evidence="2">Uncharacterized protein</fullName>
    </submittedName>
</protein>
<feature type="transmembrane region" description="Helical" evidence="1">
    <location>
        <begin position="93"/>
        <end position="112"/>
    </location>
</feature>
<dbReference type="RefSeq" id="WP_378282532.1">
    <property type="nucleotide sequence ID" value="NZ_JBHSON010000018.1"/>
</dbReference>
<proteinExistence type="predicted"/>
<gene>
    <name evidence="2" type="ORF">ACFPZN_14890</name>
</gene>
<dbReference type="Proteomes" id="UP001596074">
    <property type="component" value="Unassembled WGS sequence"/>
</dbReference>
<evidence type="ECO:0000313" key="2">
    <source>
        <dbReference type="EMBL" id="MFC5746911.1"/>
    </source>
</evidence>
<sequence>MDAQELESYRRFAGVAVGGVPLLIALVAGYVPVWRRGFATERTDEVRGTWYGGMVGLAVVLIAVGLAGFMLHLQATEGAALLEEPFWTGLRDGAIIVGVVLGVLMIILLWVLRKIVMVVRGKTPYSPFEKLGSGELRGRFKEERNALRERLEAGVPGGPAREQAVACLEAADTITKELAPRAVAYTGGWPDHFVAVVLCRVARMVLDTGVPVDGNVPFCWLNPLHGPATAVYGQEARPRPLCGGCLEELGADPQREVHPLHVPHRDGGWQPYLLGVYFEERRGLDHVFRRVREKQRARA</sequence>